<dbReference type="EC" id="1.1.1.133" evidence="3 6"/>
<evidence type="ECO:0000256" key="3">
    <source>
        <dbReference type="ARBA" id="ARBA00012929"/>
    </source>
</evidence>
<dbReference type="InterPro" id="IPR005913">
    <property type="entry name" value="dTDP_dehydrorham_reduct"/>
</dbReference>
<name>A0A8J3D469_9BACT</name>
<dbReference type="RefSeq" id="WP_189585354.1">
    <property type="nucleotide sequence ID" value="NZ_BMYF01000024.1"/>
</dbReference>
<dbReference type="Gene3D" id="3.90.25.10">
    <property type="entry name" value="UDP-galactose 4-epimerase, domain 1"/>
    <property type="match status" value="1"/>
</dbReference>
<evidence type="ECO:0000256" key="5">
    <source>
        <dbReference type="ARBA" id="ARBA00048200"/>
    </source>
</evidence>
<comment type="pathway">
    <text evidence="1 6">Carbohydrate biosynthesis; dTDP-L-rhamnose biosynthesis.</text>
</comment>
<keyword evidence="9" id="KW-1185">Reference proteome</keyword>
<comment type="caution">
    <text evidence="8">The sequence shown here is derived from an EMBL/GenBank/DDBJ whole genome shotgun (WGS) entry which is preliminary data.</text>
</comment>
<evidence type="ECO:0000256" key="2">
    <source>
        <dbReference type="ARBA" id="ARBA00010944"/>
    </source>
</evidence>
<keyword evidence="6" id="KW-0560">Oxidoreductase</keyword>
<dbReference type="GO" id="GO:0008831">
    <property type="term" value="F:dTDP-4-dehydrorhamnose reductase activity"/>
    <property type="evidence" value="ECO:0007669"/>
    <property type="project" value="UniProtKB-EC"/>
</dbReference>
<dbReference type="EMBL" id="BMYF01000024">
    <property type="protein sequence ID" value="GHB49721.1"/>
    <property type="molecule type" value="Genomic_DNA"/>
</dbReference>
<comment type="function">
    <text evidence="6">Catalyzes the reduction of dTDP-6-deoxy-L-lyxo-4-hexulose to yield dTDP-L-rhamnose.</text>
</comment>
<dbReference type="NCBIfam" id="TIGR01214">
    <property type="entry name" value="rmlD"/>
    <property type="match status" value="1"/>
</dbReference>
<evidence type="ECO:0000313" key="9">
    <source>
        <dbReference type="Proteomes" id="UP000642809"/>
    </source>
</evidence>
<keyword evidence="6" id="KW-0521">NADP</keyword>
<sequence length="290" mass="32875">MKYPTILITGASGQLGKSFNKLSIRYNCEFVFADRLLIDFSNLQSITEFFNKNTVDLIINCAAYTAVDKAELEQELAMKINAEAVALLASIAAQRGIFMIHFSTDYVFDGKGYVPYSIDHSTYPINQYGRSKCAGELAMLSTDALDGVIIRTSWVYSEFGNNFLKTMIRLGNERKEINVINDQIGSPTYTDDLATFILANIQHFTWQGVRIYHFSNEGACSWYDFAHGIMELSNIPCTVKPIPSSQYPTPAKRPNYSLLDKSKIKEDFNWSIPHWRDSLKVCLTFLTQKN</sequence>
<accession>A0A8J3D469</accession>
<dbReference type="Proteomes" id="UP000642809">
    <property type="component" value="Unassembled WGS sequence"/>
</dbReference>
<dbReference type="PANTHER" id="PTHR10491">
    <property type="entry name" value="DTDP-4-DEHYDRORHAMNOSE REDUCTASE"/>
    <property type="match status" value="1"/>
</dbReference>
<reference evidence="8" key="2">
    <citation type="submission" date="2020-09" db="EMBL/GenBank/DDBJ databases">
        <authorList>
            <person name="Sun Q."/>
            <person name="Kim S."/>
        </authorList>
    </citation>
    <scope>NUCLEOTIDE SEQUENCE</scope>
    <source>
        <strain evidence="8">KCTC 23224</strain>
    </source>
</reference>
<dbReference type="GO" id="GO:0005829">
    <property type="term" value="C:cytosol"/>
    <property type="evidence" value="ECO:0007669"/>
    <property type="project" value="TreeGrafter"/>
</dbReference>
<dbReference type="UniPathway" id="UPA00124"/>
<dbReference type="Gene3D" id="3.40.50.720">
    <property type="entry name" value="NAD(P)-binding Rossmann-like Domain"/>
    <property type="match status" value="1"/>
</dbReference>
<dbReference type="AlphaFoldDB" id="A0A8J3D469"/>
<comment type="catalytic activity">
    <reaction evidence="5">
        <text>dTDP-beta-L-rhamnose + NADP(+) = dTDP-4-dehydro-beta-L-rhamnose + NADPH + H(+)</text>
        <dbReference type="Rhea" id="RHEA:21796"/>
        <dbReference type="ChEBI" id="CHEBI:15378"/>
        <dbReference type="ChEBI" id="CHEBI:57510"/>
        <dbReference type="ChEBI" id="CHEBI:57783"/>
        <dbReference type="ChEBI" id="CHEBI:58349"/>
        <dbReference type="ChEBI" id="CHEBI:62830"/>
        <dbReference type="EC" id="1.1.1.133"/>
    </reaction>
</comment>
<organism evidence="8 9">
    <name type="scientific">Mongoliitalea lutea</name>
    <dbReference type="NCBI Taxonomy" id="849756"/>
    <lineage>
        <taxon>Bacteria</taxon>
        <taxon>Pseudomonadati</taxon>
        <taxon>Bacteroidota</taxon>
        <taxon>Cytophagia</taxon>
        <taxon>Cytophagales</taxon>
        <taxon>Cyclobacteriaceae</taxon>
        <taxon>Mongoliitalea</taxon>
    </lineage>
</organism>
<dbReference type="InterPro" id="IPR029903">
    <property type="entry name" value="RmlD-like-bd"/>
</dbReference>
<gene>
    <name evidence="8" type="primary">rmlD</name>
    <name evidence="8" type="ORF">GCM10008106_33130</name>
</gene>
<dbReference type="PANTHER" id="PTHR10491:SF4">
    <property type="entry name" value="METHIONINE ADENOSYLTRANSFERASE 2 SUBUNIT BETA"/>
    <property type="match status" value="1"/>
</dbReference>
<dbReference type="InterPro" id="IPR036291">
    <property type="entry name" value="NAD(P)-bd_dom_sf"/>
</dbReference>
<dbReference type="SUPFAM" id="SSF51735">
    <property type="entry name" value="NAD(P)-binding Rossmann-fold domains"/>
    <property type="match status" value="1"/>
</dbReference>
<evidence type="ECO:0000256" key="1">
    <source>
        <dbReference type="ARBA" id="ARBA00004781"/>
    </source>
</evidence>
<comment type="similarity">
    <text evidence="2 6">Belongs to the dTDP-4-dehydrorhamnose reductase family.</text>
</comment>
<reference evidence="8" key="1">
    <citation type="journal article" date="2014" name="Int. J. Syst. Evol. Microbiol.">
        <title>Complete genome sequence of Corynebacterium casei LMG S-19264T (=DSM 44701T), isolated from a smear-ripened cheese.</title>
        <authorList>
            <consortium name="US DOE Joint Genome Institute (JGI-PGF)"/>
            <person name="Walter F."/>
            <person name="Albersmeier A."/>
            <person name="Kalinowski J."/>
            <person name="Ruckert C."/>
        </authorList>
    </citation>
    <scope>NUCLEOTIDE SEQUENCE</scope>
    <source>
        <strain evidence="8">KCTC 23224</strain>
    </source>
</reference>
<protein>
    <recommendedName>
        <fullName evidence="4 6">dTDP-4-dehydrorhamnose reductase</fullName>
        <ecNumber evidence="3 6">1.1.1.133</ecNumber>
    </recommendedName>
</protein>
<dbReference type="GO" id="GO:0019305">
    <property type="term" value="P:dTDP-rhamnose biosynthetic process"/>
    <property type="evidence" value="ECO:0007669"/>
    <property type="project" value="UniProtKB-UniPathway"/>
</dbReference>
<evidence type="ECO:0000256" key="4">
    <source>
        <dbReference type="ARBA" id="ARBA00017099"/>
    </source>
</evidence>
<evidence type="ECO:0000313" key="8">
    <source>
        <dbReference type="EMBL" id="GHB49721.1"/>
    </source>
</evidence>
<feature type="domain" description="RmlD-like substrate binding" evidence="7">
    <location>
        <begin position="5"/>
        <end position="284"/>
    </location>
</feature>
<proteinExistence type="inferred from homology"/>
<dbReference type="CDD" id="cd05254">
    <property type="entry name" value="dTDP_HR_like_SDR_e"/>
    <property type="match status" value="1"/>
</dbReference>
<dbReference type="Pfam" id="PF04321">
    <property type="entry name" value="RmlD_sub_bind"/>
    <property type="match status" value="1"/>
</dbReference>
<evidence type="ECO:0000259" key="7">
    <source>
        <dbReference type="Pfam" id="PF04321"/>
    </source>
</evidence>
<evidence type="ECO:0000256" key="6">
    <source>
        <dbReference type="RuleBase" id="RU364082"/>
    </source>
</evidence>